<evidence type="ECO:0000313" key="16">
    <source>
        <dbReference type="EMBL" id="GGH83012.1"/>
    </source>
</evidence>
<comment type="cofactor">
    <cofactor evidence="1">
        <name>Mn(2+)</name>
        <dbReference type="ChEBI" id="CHEBI:29035"/>
    </cofactor>
</comment>
<keyword evidence="13" id="KW-0963">Cytoplasm</keyword>
<keyword evidence="12 13" id="KW-0961">Cell wall biogenesis/degradation</keyword>
<dbReference type="PROSITE" id="PS00843">
    <property type="entry name" value="DALA_DALA_LIGASE_1"/>
    <property type="match status" value="1"/>
</dbReference>
<dbReference type="EC" id="6.3.2.4" evidence="13"/>
<evidence type="ECO:0000256" key="6">
    <source>
        <dbReference type="ARBA" id="ARBA00022741"/>
    </source>
</evidence>
<dbReference type="InterPro" id="IPR011761">
    <property type="entry name" value="ATP-grasp"/>
</dbReference>
<dbReference type="InterPro" id="IPR011127">
    <property type="entry name" value="Dala_Dala_lig_N"/>
</dbReference>
<dbReference type="Gene3D" id="3.40.50.20">
    <property type="match status" value="1"/>
</dbReference>
<dbReference type="Pfam" id="PF01820">
    <property type="entry name" value="Dala_Dala_lig_N"/>
    <property type="match status" value="1"/>
</dbReference>
<dbReference type="PANTHER" id="PTHR23132">
    <property type="entry name" value="D-ALANINE--D-ALANINE LIGASE"/>
    <property type="match status" value="1"/>
</dbReference>
<evidence type="ECO:0000259" key="15">
    <source>
        <dbReference type="PROSITE" id="PS50975"/>
    </source>
</evidence>
<protein>
    <recommendedName>
        <fullName evidence="13">D-alanine--D-alanine ligase</fullName>
        <ecNumber evidence="13">6.3.2.4</ecNumber>
    </recommendedName>
    <alternativeName>
        <fullName evidence="13">D-Ala-D-Ala ligase</fullName>
    </alternativeName>
    <alternativeName>
        <fullName evidence="13">D-alanylalanine synthetase</fullName>
    </alternativeName>
</protein>
<organism evidence="16 17">
    <name type="scientific">Saccharibacillus endophyticus</name>
    <dbReference type="NCBI Taxonomy" id="2060666"/>
    <lineage>
        <taxon>Bacteria</taxon>
        <taxon>Bacillati</taxon>
        <taxon>Bacillota</taxon>
        <taxon>Bacilli</taxon>
        <taxon>Bacillales</taxon>
        <taxon>Paenibacillaceae</taxon>
        <taxon>Saccharibacillus</taxon>
    </lineage>
</organism>
<comment type="function">
    <text evidence="13">Cell wall formation.</text>
</comment>
<comment type="subcellular location">
    <subcellularLocation>
        <location evidence="13">Cytoplasm</location>
    </subcellularLocation>
</comment>
<dbReference type="PIRSF" id="PIRSF039102">
    <property type="entry name" value="Ddl/VanB"/>
    <property type="match status" value="1"/>
</dbReference>
<dbReference type="Proteomes" id="UP000605427">
    <property type="component" value="Unassembled WGS sequence"/>
</dbReference>
<dbReference type="InterPro" id="IPR016185">
    <property type="entry name" value="PreATP-grasp_dom_sf"/>
</dbReference>
<evidence type="ECO:0000256" key="12">
    <source>
        <dbReference type="ARBA" id="ARBA00023316"/>
    </source>
</evidence>
<accession>A0ABQ2A051</accession>
<comment type="catalytic activity">
    <reaction evidence="13">
        <text>2 D-alanine + ATP = D-alanyl-D-alanine + ADP + phosphate + H(+)</text>
        <dbReference type="Rhea" id="RHEA:11224"/>
        <dbReference type="ChEBI" id="CHEBI:15378"/>
        <dbReference type="ChEBI" id="CHEBI:30616"/>
        <dbReference type="ChEBI" id="CHEBI:43474"/>
        <dbReference type="ChEBI" id="CHEBI:57416"/>
        <dbReference type="ChEBI" id="CHEBI:57822"/>
        <dbReference type="ChEBI" id="CHEBI:456216"/>
        <dbReference type="EC" id="6.3.2.4"/>
    </reaction>
</comment>
<proteinExistence type="inferred from homology"/>
<dbReference type="Gene3D" id="3.30.1490.20">
    <property type="entry name" value="ATP-grasp fold, A domain"/>
    <property type="match status" value="1"/>
</dbReference>
<dbReference type="EMBL" id="BMDD01000004">
    <property type="protein sequence ID" value="GGH83012.1"/>
    <property type="molecule type" value="Genomic_DNA"/>
</dbReference>
<dbReference type="Pfam" id="PF07478">
    <property type="entry name" value="Dala_Dala_lig_C"/>
    <property type="match status" value="1"/>
</dbReference>
<dbReference type="InterPro" id="IPR013815">
    <property type="entry name" value="ATP_grasp_subdomain_1"/>
</dbReference>
<sequence>MIVYVLYGGQSPEHEVSLKTAATVLKALNTQKHEVYPIYISREGLWTGLGRMPEDGLNAENLMPVSRHADAASSLGEVLKAEFSLPGEKVALPLLHGANGEDGTVQGLLELLGIPYVGNGVLSAAMTLDKDVTHRLAGLAGIRQTAYEIVTRREWEEDQAGVLSRLKKRGLLPGYVKPATLGSSIGISRCEDEAALEAGIEEALRHDVKLVIEREVPGREIQVAVMGNDRPQASLPGEFLHGVKFFDFRAKYADPTLRMSIPAEIPPAAAEEIRESAIRAYEALCCSGLARVDFFLGEDGRVYLNEINALPGFTGTSMYPVMWERTDGTTYAALIEKLMDYALERGRTRASVGGAR</sequence>
<evidence type="ECO:0000256" key="4">
    <source>
        <dbReference type="ARBA" id="ARBA00022598"/>
    </source>
</evidence>
<dbReference type="SUPFAM" id="SSF56059">
    <property type="entry name" value="Glutathione synthetase ATP-binding domain-like"/>
    <property type="match status" value="1"/>
</dbReference>
<evidence type="ECO:0000256" key="8">
    <source>
        <dbReference type="ARBA" id="ARBA00022842"/>
    </source>
</evidence>
<evidence type="ECO:0000256" key="13">
    <source>
        <dbReference type="HAMAP-Rule" id="MF_00047"/>
    </source>
</evidence>
<name>A0ABQ2A051_9BACL</name>
<reference evidence="17" key="1">
    <citation type="journal article" date="2019" name="Int. J. Syst. Evol. Microbiol.">
        <title>The Global Catalogue of Microorganisms (GCM) 10K type strain sequencing project: providing services to taxonomists for standard genome sequencing and annotation.</title>
        <authorList>
            <consortium name="The Broad Institute Genomics Platform"/>
            <consortium name="The Broad Institute Genome Sequencing Center for Infectious Disease"/>
            <person name="Wu L."/>
            <person name="Ma J."/>
        </authorList>
    </citation>
    <scope>NUCLEOTIDE SEQUENCE [LARGE SCALE GENOMIC DNA]</scope>
    <source>
        <strain evidence="17">CCM 8702</strain>
    </source>
</reference>
<dbReference type="PROSITE" id="PS00844">
    <property type="entry name" value="DALA_DALA_LIGASE_2"/>
    <property type="match status" value="1"/>
</dbReference>
<dbReference type="Gene3D" id="3.30.470.20">
    <property type="entry name" value="ATP-grasp fold, B domain"/>
    <property type="match status" value="1"/>
</dbReference>
<evidence type="ECO:0000256" key="10">
    <source>
        <dbReference type="ARBA" id="ARBA00022984"/>
    </source>
</evidence>
<comment type="similarity">
    <text evidence="3 13">Belongs to the D-alanine--D-alanine ligase family.</text>
</comment>
<evidence type="ECO:0000256" key="14">
    <source>
        <dbReference type="PROSITE-ProRule" id="PRU00409"/>
    </source>
</evidence>
<keyword evidence="9 13" id="KW-0133">Cell shape</keyword>
<evidence type="ECO:0000256" key="9">
    <source>
        <dbReference type="ARBA" id="ARBA00022960"/>
    </source>
</evidence>
<evidence type="ECO:0000256" key="11">
    <source>
        <dbReference type="ARBA" id="ARBA00023211"/>
    </source>
</evidence>
<evidence type="ECO:0000256" key="5">
    <source>
        <dbReference type="ARBA" id="ARBA00022723"/>
    </source>
</evidence>
<evidence type="ECO:0000256" key="1">
    <source>
        <dbReference type="ARBA" id="ARBA00001936"/>
    </source>
</evidence>
<keyword evidence="11" id="KW-0464">Manganese</keyword>
<keyword evidence="4 13" id="KW-0436">Ligase</keyword>
<dbReference type="InterPro" id="IPR000291">
    <property type="entry name" value="D-Ala_lig_Van_CS"/>
</dbReference>
<dbReference type="RefSeq" id="WP_172245884.1">
    <property type="nucleotide sequence ID" value="NZ_BMDD01000004.1"/>
</dbReference>
<keyword evidence="10 13" id="KW-0573">Peptidoglycan synthesis</keyword>
<dbReference type="SUPFAM" id="SSF52440">
    <property type="entry name" value="PreATP-grasp domain"/>
    <property type="match status" value="1"/>
</dbReference>
<comment type="pathway">
    <text evidence="13">Cell wall biogenesis; peptidoglycan biosynthesis.</text>
</comment>
<keyword evidence="5" id="KW-0479">Metal-binding</keyword>
<evidence type="ECO:0000256" key="3">
    <source>
        <dbReference type="ARBA" id="ARBA00010871"/>
    </source>
</evidence>
<comment type="caution">
    <text evidence="16">The sequence shown here is derived from an EMBL/GenBank/DDBJ whole genome shotgun (WGS) entry which is preliminary data.</text>
</comment>
<gene>
    <name evidence="13 16" type="primary">ddl</name>
    <name evidence="16" type="ORF">GCM10007362_35200</name>
</gene>
<evidence type="ECO:0000256" key="7">
    <source>
        <dbReference type="ARBA" id="ARBA00022840"/>
    </source>
</evidence>
<dbReference type="InterPro" id="IPR005905">
    <property type="entry name" value="D_ala_D_ala"/>
</dbReference>
<keyword evidence="8" id="KW-0460">Magnesium</keyword>
<evidence type="ECO:0000256" key="2">
    <source>
        <dbReference type="ARBA" id="ARBA00001946"/>
    </source>
</evidence>
<evidence type="ECO:0000313" key="17">
    <source>
        <dbReference type="Proteomes" id="UP000605427"/>
    </source>
</evidence>
<dbReference type="PROSITE" id="PS50975">
    <property type="entry name" value="ATP_GRASP"/>
    <property type="match status" value="1"/>
</dbReference>
<feature type="domain" description="ATP-grasp" evidence="15">
    <location>
        <begin position="134"/>
        <end position="340"/>
    </location>
</feature>
<comment type="cofactor">
    <cofactor evidence="2">
        <name>Mg(2+)</name>
        <dbReference type="ChEBI" id="CHEBI:18420"/>
    </cofactor>
</comment>
<dbReference type="PANTHER" id="PTHR23132:SF25">
    <property type="entry name" value="D-ALANINE--D-ALANINE LIGASE A"/>
    <property type="match status" value="1"/>
</dbReference>
<dbReference type="InterPro" id="IPR011095">
    <property type="entry name" value="Dala_Dala_lig_C"/>
</dbReference>
<keyword evidence="17" id="KW-1185">Reference proteome</keyword>
<dbReference type="GO" id="GO:0016874">
    <property type="term" value="F:ligase activity"/>
    <property type="evidence" value="ECO:0007669"/>
    <property type="project" value="UniProtKB-KW"/>
</dbReference>
<dbReference type="NCBIfam" id="NF002528">
    <property type="entry name" value="PRK01966.1-4"/>
    <property type="match status" value="1"/>
</dbReference>
<dbReference type="HAMAP" id="MF_00047">
    <property type="entry name" value="Dala_Dala_lig"/>
    <property type="match status" value="1"/>
</dbReference>
<keyword evidence="6 14" id="KW-0547">Nucleotide-binding</keyword>
<dbReference type="NCBIfam" id="TIGR01205">
    <property type="entry name" value="D_ala_D_alaTIGR"/>
    <property type="match status" value="1"/>
</dbReference>
<keyword evidence="7 14" id="KW-0067">ATP-binding</keyword>